<dbReference type="Proteomes" id="UP000673975">
    <property type="component" value="Unassembled WGS sequence"/>
</dbReference>
<evidence type="ECO:0008006" key="3">
    <source>
        <dbReference type="Google" id="ProtNLM"/>
    </source>
</evidence>
<reference evidence="1" key="1">
    <citation type="submission" date="2021-02" db="EMBL/GenBank/DDBJ databases">
        <title>Natronogracilivirga saccharolytica gen. nov. sp. nov. a new anaerobic, haloalkiliphilic carbohydrate-fermenting bacterium from soda lake and proposing of Cyclonatronumiaceae fam. nov. in the phylum Balneolaeota.</title>
        <authorList>
            <person name="Zhilina T.N."/>
            <person name="Sorokin D.Y."/>
            <person name="Zavarzina D.G."/>
            <person name="Toshchakov S.V."/>
            <person name="Kublanov I.V."/>
        </authorList>
    </citation>
    <scope>NUCLEOTIDE SEQUENCE</scope>
    <source>
        <strain evidence="1">Z-1702</strain>
    </source>
</reference>
<name>A0A8J7RV01_9BACT</name>
<dbReference type="RefSeq" id="WP_210512907.1">
    <property type="nucleotide sequence ID" value="NZ_JAFIDN010000010.1"/>
</dbReference>
<evidence type="ECO:0000313" key="1">
    <source>
        <dbReference type="EMBL" id="MBP3193452.1"/>
    </source>
</evidence>
<organism evidence="1 2">
    <name type="scientific">Natronogracilivirga saccharolytica</name>
    <dbReference type="NCBI Taxonomy" id="2812953"/>
    <lineage>
        <taxon>Bacteria</taxon>
        <taxon>Pseudomonadati</taxon>
        <taxon>Balneolota</taxon>
        <taxon>Balneolia</taxon>
        <taxon>Balneolales</taxon>
        <taxon>Cyclonatronaceae</taxon>
        <taxon>Natronogracilivirga</taxon>
    </lineage>
</organism>
<dbReference type="SUPFAM" id="SSF56925">
    <property type="entry name" value="OMPA-like"/>
    <property type="match status" value="1"/>
</dbReference>
<keyword evidence="2" id="KW-1185">Reference proteome</keyword>
<sequence length="172" mass="18656">MIIKRIIFSVAVIIMLPAAALSQKMGGEYEFGLGATYGTSVTDEAEAGLHFSAYYIPVSAIRVGADATYYLVNDPQYQSPSFYEVNLNAGVYLYNGEMFRLYLMGGGHYASWSSERPIAGSSPEVTEGSEFGFNGGAGLELDYDTILFYIEPKVSVNGFDQFAISAGGRLPF</sequence>
<accession>A0A8J7RV01</accession>
<gene>
    <name evidence="1" type="ORF">NATSA_12310</name>
</gene>
<evidence type="ECO:0000313" key="2">
    <source>
        <dbReference type="Proteomes" id="UP000673975"/>
    </source>
</evidence>
<proteinExistence type="predicted"/>
<dbReference type="InterPro" id="IPR011250">
    <property type="entry name" value="OMP/PagP_B-barrel"/>
</dbReference>
<protein>
    <recommendedName>
        <fullName evidence="3">Outer membrane protein beta-barrel domain-containing protein</fullName>
    </recommendedName>
</protein>
<dbReference type="AlphaFoldDB" id="A0A8J7RV01"/>
<comment type="caution">
    <text evidence="1">The sequence shown here is derived from an EMBL/GenBank/DDBJ whole genome shotgun (WGS) entry which is preliminary data.</text>
</comment>
<dbReference type="EMBL" id="JAFIDN010000010">
    <property type="protein sequence ID" value="MBP3193452.1"/>
    <property type="molecule type" value="Genomic_DNA"/>
</dbReference>